<evidence type="ECO:0000313" key="3">
    <source>
        <dbReference type="Proteomes" id="UP000076023"/>
    </source>
</evidence>
<dbReference type="SUPFAM" id="SSF54523">
    <property type="entry name" value="Pili subunits"/>
    <property type="match status" value="1"/>
</dbReference>
<feature type="transmembrane region" description="Helical" evidence="1">
    <location>
        <begin position="282"/>
        <end position="302"/>
    </location>
</feature>
<sequence>MKAAGWIRLFLLAGFAGLTVLSRAVEPTVYSVISSNDAFLATGSPDNPNTGGDNVDHDLTDWNYGDAGTLVIASGNSSYVDPASGRTIRKGEFQSVIMFSSAGAITLFDATYGAGHWFVTSISLSFASNWAEAGSIPNNPIFGMIQGGKFVIEWLSDDDWEQGSGSPSSPTQDGVTYDSLSTLLTSEHEVLGSYTYDPPGNGIRLTWNLPLTDNLVSDVTAGGAISFLMYAGDDNIDYLFSSSRYGHDNEPKIIITAIPEPSVLGFAALGGLIIVGRRIRRAAFTLPEVLVAISLVAIAASVTTNWVNTGIEKARGAECVGHLQQWGVALQLYIQDHDGFLPRRGQGVRPVTVIDRDEDWFNCLPPYLEMSPYKELYAHGQAPRPGLRSIFLCPGAKIPEDCVHFISYGMNMYLSRWDQRDASRVVQLPRPSSLAFLADSPGGYASTVPSRSEYSVVPRHSGGANVVFLDGHVQRFTGTYLGCGTGDLSQPDVRWKTEIPGDTWKPNL</sequence>
<protein>
    <submittedName>
        <fullName evidence="2">Prepilin-type N-terminal cleavage/methylation domain-containing protein</fullName>
    </submittedName>
</protein>
<dbReference type="STRING" id="690879.TSACC_21285"/>
<keyword evidence="1" id="KW-0812">Transmembrane</keyword>
<keyword evidence="1" id="KW-1133">Transmembrane helix</keyword>
<gene>
    <name evidence="2" type="ORF">TSACC_21285</name>
</gene>
<organism evidence="2 3">
    <name type="scientific">Terrimicrobium sacchariphilum</name>
    <dbReference type="NCBI Taxonomy" id="690879"/>
    <lineage>
        <taxon>Bacteria</taxon>
        <taxon>Pseudomonadati</taxon>
        <taxon>Verrucomicrobiota</taxon>
        <taxon>Terrimicrobiia</taxon>
        <taxon>Terrimicrobiales</taxon>
        <taxon>Terrimicrobiaceae</taxon>
        <taxon>Terrimicrobium</taxon>
    </lineage>
</organism>
<feature type="transmembrane region" description="Helical" evidence="1">
    <location>
        <begin position="253"/>
        <end position="275"/>
    </location>
</feature>
<dbReference type="Pfam" id="PF07963">
    <property type="entry name" value="N_methyl"/>
    <property type="match status" value="1"/>
</dbReference>
<dbReference type="InterPro" id="IPR012902">
    <property type="entry name" value="N_methyl_site"/>
</dbReference>
<evidence type="ECO:0000256" key="1">
    <source>
        <dbReference type="SAM" id="Phobius"/>
    </source>
</evidence>
<dbReference type="AlphaFoldDB" id="A0A146G675"/>
<comment type="caution">
    <text evidence="2">The sequence shown here is derived from an EMBL/GenBank/DDBJ whole genome shotgun (WGS) entry which is preliminary data.</text>
</comment>
<dbReference type="RefSeq" id="WP_075078686.1">
    <property type="nucleotide sequence ID" value="NZ_BDCO01000002.1"/>
</dbReference>
<proteinExistence type="predicted"/>
<dbReference type="PANTHER" id="PTHR30093:SF2">
    <property type="entry name" value="TYPE II SECRETION SYSTEM PROTEIN H"/>
    <property type="match status" value="1"/>
</dbReference>
<dbReference type="InParanoid" id="A0A146G675"/>
<dbReference type="EMBL" id="BDCO01000002">
    <property type="protein sequence ID" value="GAT32883.1"/>
    <property type="molecule type" value="Genomic_DNA"/>
</dbReference>
<dbReference type="NCBIfam" id="TIGR02532">
    <property type="entry name" value="IV_pilin_GFxxxE"/>
    <property type="match status" value="1"/>
</dbReference>
<dbReference type="InterPro" id="IPR045584">
    <property type="entry name" value="Pilin-like"/>
</dbReference>
<evidence type="ECO:0000313" key="2">
    <source>
        <dbReference type="EMBL" id="GAT32883.1"/>
    </source>
</evidence>
<dbReference type="PANTHER" id="PTHR30093">
    <property type="entry name" value="GENERAL SECRETION PATHWAY PROTEIN G"/>
    <property type="match status" value="1"/>
</dbReference>
<keyword evidence="3" id="KW-1185">Reference proteome</keyword>
<accession>A0A146G675</accession>
<dbReference type="NCBIfam" id="TIGR04294">
    <property type="entry name" value="pre_pil_HX9DG"/>
    <property type="match status" value="1"/>
</dbReference>
<reference evidence="3" key="1">
    <citation type="journal article" date="2017" name="Genome Announc.">
        <title>Draft Genome Sequence of Terrimicrobium sacchariphilum NM-5T, a Facultative Anaerobic Soil Bacterium of the Class Spartobacteria.</title>
        <authorList>
            <person name="Qiu Y.L."/>
            <person name="Tourlousse D.M."/>
            <person name="Matsuura N."/>
            <person name="Ohashi A."/>
            <person name="Sekiguchi Y."/>
        </authorList>
    </citation>
    <scope>NUCLEOTIDE SEQUENCE [LARGE SCALE GENOMIC DNA]</scope>
    <source>
        <strain evidence="3">NM-5</strain>
    </source>
</reference>
<keyword evidence="1" id="KW-0472">Membrane</keyword>
<dbReference type="Proteomes" id="UP000076023">
    <property type="component" value="Unassembled WGS sequence"/>
</dbReference>
<dbReference type="OrthoDB" id="198889at2"/>
<name>A0A146G675_TERSA</name>
<dbReference type="InterPro" id="IPR027558">
    <property type="entry name" value="Pre_pil_HX9DG_C"/>
</dbReference>